<evidence type="ECO:0000313" key="2">
    <source>
        <dbReference type="Proteomes" id="UP001150603"/>
    </source>
</evidence>
<reference evidence="1" key="1">
    <citation type="submission" date="2022-07" db="EMBL/GenBank/DDBJ databases">
        <title>Phylogenomic reconstructions and comparative analyses of Kickxellomycotina fungi.</title>
        <authorList>
            <person name="Reynolds N.K."/>
            <person name="Stajich J.E."/>
            <person name="Barry K."/>
            <person name="Grigoriev I.V."/>
            <person name="Crous P."/>
            <person name="Smith M.E."/>
        </authorList>
    </citation>
    <scope>NUCLEOTIDE SEQUENCE</scope>
    <source>
        <strain evidence="1">NRRL 5244</strain>
    </source>
</reference>
<organism evidence="1 2">
    <name type="scientific">Linderina macrospora</name>
    <dbReference type="NCBI Taxonomy" id="4868"/>
    <lineage>
        <taxon>Eukaryota</taxon>
        <taxon>Fungi</taxon>
        <taxon>Fungi incertae sedis</taxon>
        <taxon>Zoopagomycota</taxon>
        <taxon>Kickxellomycotina</taxon>
        <taxon>Kickxellomycetes</taxon>
        <taxon>Kickxellales</taxon>
        <taxon>Kickxellaceae</taxon>
        <taxon>Linderina</taxon>
    </lineage>
</organism>
<dbReference type="EMBL" id="JANBPW010003055">
    <property type="protein sequence ID" value="KAJ1938796.1"/>
    <property type="molecule type" value="Genomic_DNA"/>
</dbReference>
<feature type="non-terminal residue" evidence="1">
    <location>
        <position position="609"/>
    </location>
</feature>
<accession>A0ACC1J5Z3</accession>
<evidence type="ECO:0000313" key="1">
    <source>
        <dbReference type="EMBL" id="KAJ1938796.1"/>
    </source>
</evidence>
<name>A0ACC1J5Z3_9FUNG</name>
<sequence>MLSVLTRASSGSEAGVLIGNIVGTAIRLADKPSKSGDGGAALKQVEQFKDTIVEYIDKVLISAKTPVSYASVADLGDFLRRFVAADFDRLFKASITKMLLRSPEAVLPTCYWLLKCLSTDVDLAAVYIDMFADQIASNLLKSSKDKVRETAALLFASLASTPRSVEDATKAADIATKPLVAGRYTQADHRVVFYDLLSNVRAGPGNGWASAVAIVPALLKMAAKESQEAPVNAVLGAIGSHVSVIIEHLRTAEAGADGVEQCEEALKAFSDAAKKGLALPDKSALVRQAWAANAVGEPLWSAVAQLSGSTYPWFASSLHPLVQALAAVAIKTAANPLTAGTTLEAHVGMALVLHSAEPIPSVDAKKLIGLVTESEKSLLLWDKVYHKASSPRELAWVLRAAEMLFNHGCSDPRLAGLITWSLCRFPEPTLATTRGALQVVQAMSANDTARLWALVEPSFVAEMTRSLEQEHTKYKWTGILAAVASGISAEGVSSEKKSELLVSMALAAHHPAVLNESGRSSFWIESILRARIDPGELCHEFLAALREAIQLAMQQESADGQQAQFDSAVNLIKDLVFIGGDSVALRLLEFARDSISPASLAAVSQHDIA</sequence>
<keyword evidence="2" id="KW-1185">Reference proteome</keyword>
<dbReference type="Proteomes" id="UP001150603">
    <property type="component" value="Unassembled WGS sequence"/>
</dbReference>
<proteinExistence type="predicted"/>
<protein>
    <submittedName>
        <fullName evidence="1">Translational activator of GCN4</fullName>
    </submittedName>
</protein>
<comment type="caution">
    <text evidence="1">The sequence shown here is derived from an EMBL/GenBank/DDBJ whole genome shotgun (WGS) entry which is preliminary data.</text>
</comment>
<gene>
    <name evidence="1" type="primary">GCN1_1</name>
    <name evidence="1" type="ORF">FBU59_004331</name>
</gene>